<protein>
    <submittedName>
        <fullName evidence="1">Uncharacterized protein</fullName>
    </submittedName>
</protein>
<name>A0A2Z5UZA8_9VIRU</name>
<sequence length="302" mass="35014">MDCAVMLFLFSLVIFLISVFASEISRRPPGTLLWNAYVRYDEESYCPIETDLAHKCNLATKECLDTVKVFFEGCSFTDYVKTSNFLRYDGGVCDTPCEYDFELEIFTCSGIMCLPPQNYVKTLKRINTKWRNNSEVLLHLYKKNFPVSYGIAEHYLKPAVEYVMYPYLDSDEMSIKFLPLSITANITHVAAWANDLGEDVELTRSGLKQLIPMSLYGHRHEENVYNMIRPLTGDRECDWLLRLAGRYVETGREHRRHVVLTATLLYNFLEPSSVTRPDMVLFTVRFYGRGIESRESMKCIIK</sequence>
<reference evidence="1" key="1">
    <citation type="submission" date="2017-10" db="EMBL/GenBank/DDBJ databases">
        <title>Ascovirus isolated from Spodoptera litura (Noctuidae: Lepidoptera) transmitted by generalist endoparasitoid Meteorus pulchricornis (Braconidae: Hymenoptera).</title>
        <authorList>
            <person name="Arai E."/>
            <person name="Ishii K."/>
            <person name="Ishii H."/>
            <person name="Kunimi Y."/>
            <person name="Inoue M.N."/>
            <person name="Makiyama N."/>
            <person name="Sagawa S."/>
            <person name="Nakai M."/>
        </authorList>
    </citation>
    <scope>NUCLEOTIDE SEQUENCE [LARGE SCALE GENOMIC DNA]</scope>
    <source>
        <strain evidence="1">ENT01</strain>
    </source>
</reference>
<evidence type="ECO:0000313" key="1">
    <source>
        <dbReference type="EMBL" id="BBB16506.1"/>
    </source>
</evidence>
<dbReference type="EMBL" id="LC332918">
    <property type="protein sequence ID" value="BBB16506.1"/>
    <property type="molecule type" value="Genomic_DNA"/>
</dbReference>
<accession>A0A2Z5UZA8</accession>
<proteinExistence type="predicted"/>
<organism evidence="1">
    <name type="scientific">Heliothis virescens ascovirus 3j</name>
    <dbReference type="NCBI Taxonomy" id="1561067"/>
    <lineage>
        <taxon>Viruses</taxon>
        <taxon>Varidnaviria</taxon>
        <taxon>Bamfordvirae</taxon>
        <taxon>Nucleocytoviricota</taxon>
        <taxon>Megaviricetes</taxon>
        <taxon>Pimascovirales</taxon>
        <taxon>Pimascovirales incertae sedis</taxon>
        <taxon>Ascoviridae</taxon>
        <taxon>Ascovirus</taxon>
    </lineage>
</organism>
<dbReference type="Proteomes" id="UP000317522">
    <property type="component" value="Segment"/>
</dbReference>